<proteinExistence type="predicted"/>
<dbReference type="InterPro" id="IPR002219">
    <property type="entry name" value="PKC_DAG/PE"/>
</dbReference>
<dbReference type="SUPFAM" id="SSF57889">
    <property type="entry name" value="Cysteine-rich domain"/>
    <property type="match status" value="1"/>
</dbReference>
<sequence>MASIITHSSHPEHQLRKMKLKYPFTCNLCNQPGAISCYRCTPCKFSIHESCPGVTAGGAPSGPAQQAGVGTQGTTVAAGAMGGASSGVGVQKTKAESTRAKLFGAGAFGGAGIMGTVATIVVTGAGKSLVGKAMDSVLGRKKETTEEGSTEAGGSALDETPDEMNGGEDDYEGNGYDEQGDEDEGIDEDEPEEGYGEEQQQDEEEEEEQQQEEGYEGEQQDEEGNEEEQQQEEGYEGEEQQQEEGYEGEEQDVPITSTIEDTETTDGGFFSKAVSRASREVEVEPWRYRVVVRHRGPWHRAAAISA</sequence>
<dbReference type="PANTHER" id="PTHR47841">
    <property type="entry name" value="DIACYLGLYCEROL KINASE THETA-LIKE-RELATED"/>
    <property type="match status" value="1"/>
</dbReference>
<dbReference type="AlphaFoldDB" id="A0A0E0QB49"/>
<dbReference type="Proteomes" id="UP000008022">
    <property type="component" value="Unassembled WGS sequence"/>
</dbReference>
<keyword evidence="1" id="KW-0479">Metal-binding</keyword>
<evidence type="ECO:0000256" key="4">
    <source>
        <dbReference type="SAM" id="MobiDB-lite"/>
    </source>
</evidence>
<evidence type="ECO:0000256" key="3">
    <source>
        <dbReference type="ARBA" id="ARBA00022833"/>
    </source>
</evidence>
<dbReference type="CDD" id="cd00029">
    <property type="entry name" value="C1"/>
    <property type="match status" value="1"/>
</dbReference>
<evidence type="ECO:0000313" key="6">
    <source>
        <dbReference type="EnsemblPlants" id="ORUFI07G22910.1"/>
    </source>
</evidence>
<evidence type="ECO:0000259" key="5">
    <source>
        <dbReference type="PROSITE" id="PS50081"/>
    </source>
</evidence>
<organism evidence="6 7">
    <name type="scientific">Oryza rufipogon</name>
    <name type="common">Brownbeard rice</name>
    <name type="synonym">Asian wild rice</name>
    <dbReference type="NCBI Taxonomy" id="4529"/>
    <lineage>
        <taxon>Eukaryota</taxon>
        <taxon>Viridiplantae</taxon>
        <taxon>Streptophyta</taxon>
        <taxon>Embryophyta</taxon>
        <taxon>Tracheophyta</taxon>
        <taxon>Spermatophyta</taxon>
        <taxon>Magnoliopsida</taxon>
        <taxon>Liliopsida</taxon>
        <taxon>Poales</taxon>
        <taxon>Poaceae</taxon>
        <taxon>BOP clade</taxon>
        <taxon>Oryzoideae</taxon>
        <taxon>Oryzeae</taxon>
        <taxon>Oryzinae</taxon>
        <taxon>Oryza</taxon>
    </lineage>
</organism>
<dbReference type="Pfam" id="PF03107">
    <property type="entry name" value="C1_2"/>
    <property type="match status" value="1"/>
</dbReference>
<dbReference type="InterPro" id="IPR004146">
    <property type="entry name" value="DC1"/>
</dbReference>
<dbReference type="EnsemblPlants" id="ORUFI07G22910.1">
    <property type="protein sequence ID" value="ORUFI07G22910.1"/>
    <property type="gene ID" value="ORUFI07G22910"/>
</dbReference>
<dbReference type="Gramene" id="ORUFI07G22910.1">
    <property type="protein sequence ID" value="ORUFI07G22910.1"/>
    <property type="gene ID" value="ORUFI07G22910"/>
</dbReference>
<evidence type="ECO:0000313" key="7">
    <source>
        <dbReference type="Proteomes" id="UP000008022"/>
    </source>
</evidence>
<evidence type="ECO:0000256" key="2">
    <source>
        <dbReference type="ARBA" id="ARBA00022737"/>
    </source>
</evidence>
<dbReference type="OMA" id="FSIHESC"/>
<feature type="domain" description="Phorbol-ester/DAG-type" evidence="5">
    <location>
        <begin position="12"/>
        <end position="59"/>
    </location>
</feature>
<dbReference type="STRING" id="4529.A0A0E0QB49"/>
<dbReference type="InterPro" id="IPR046349">
    <property type="entry name" value="C1-like_sf"/>
</dbReference>
<keyword evidence="3" id="KW-0862">Zinc</keyword>
<name>A0A0E0QB49_ORYRU</name>
<dbReference type="eggNOG" id="ENOG502QQX4">
    <property type="taxonomic scope" value="Eukaryota"/>
</dbReference>
<feature type="compositionally biased region" description="Acidic residues" evidence="4">
    <location>
        <begin position="159"/>
        <end position="172"/>
    </location>
</feature>
<feature type="region of interest" description="Disordered" evidence="4">
    <location>
        <begin position="140"/>
        <end position="279"/>
    </location>
</feature>
<dbReference type="GO" id="GO:0046872">
    <property type="term" value="F:metal ion binding"/>
    <property type="evidence" value="ECO:0007669"/>
    <property type="project" value="UniProtKB-KW"/>
</dbReference>
<keyword evidence="7" id="KW-1185">Reference proteome</keyword>
<accession>A0A0E0QB49</accession>
<dbReference type="PROSITE" id="PS50081">
    <property type="entry name" value="ZF_DAG_PE_2"/>
    <property type="match status" value="1"/>
</dbReference>
<reference evidence="6" key="2">
    <citation type="submission" date="2015-06" db="UniProtKB">
        <authorList>
            <consortium name="EnsemblPlants"/>
        </authorList>
    </citation>
    <scope>IDENTIFICATION</scope>
</reference>
<feature type="compositionally biased region" description="Acidic residues" evidence="4">
    <location>
        <begin position="178"/>
        <end position="252"/>
    </location>
</feature>
<reference evidence="7" key="1">
    <citation type="submission" date="2013-06" db="EMBL/GenBank/DDBJ databases">
        <authorList>
            <person name="Zhao Q."/>
        </authorList>
    </citation>
    <scope>NUCLEOTIDE SEQUENCE</scope>
    <source>
        <strain evidence="7">cv. W1943</strain>
    </source>
</reference>
<protein>
    <recommendedName>
        <fullName evidence="5">Phorbol-ester/DAG-type domain-containing protein</fullName>
    </recommendedName>
</protein>
<dbReference type="Gene3D" id="3.30.60.20">
    <property type="match status" value="1"/>
</dbReference>
<dbReference type="PANTHER" id="PTHR47841:SF7">
    <property type="entry name" value="CYSTEINE_HISTIDINE-RICH C1 DOMAIN PROTEIN"/>
    <property type="match status" value="1"/>
</dbReference>
<evidence type="ECO:0000256" key="1">
    <source>
        <dbReference type="ARBA" id="ARBA00022723"/>
    </source>
</evidence>
<dbReference type="HOGENOM" id="CLU_1099962_0_0_1"/>
<keyword evidence="2" id="KW-0677">Repeat</keyword>